<name>A0A9Q1HSJ4_CONCO</name>
<accession>A0A9Q1HSJ4</accession>
<reference evidence="2" key="1">
    <citation type="journal article" date="2023" name="Science">
        <title>Genome structures resolve the early diversification of teleost fishes.</title>
        <authorList>
            <person name="Parey E."/>
            <person name="Louis A."/>
            <person name="Montfort J."/>
            <person name="Bouchez O."/>
            <person name="Roques C."/>
            <person name="Iampietro C."/>
            <person name="Lluch J."/>
            <person name="Castinel A."/>
            <person name="Donnadieu C."/>
            <person name="Desvignes T."/>
            <person name="Floi Bucao C."/>
            <person name="Jouanno E."/>
            <person name="Wen M."/>
            <person name="Mejri S."/>
            <person name="Dirks R."/>
            <person name="Jansen H."/>
            <person name="Henkel C."/>
            <person name="Chen W.J."/>
            <person name="Zahm M."/>
            <person name="Cabau C."/>
            <person name="Klopp C."/>
            <person name="Thompson A.W."/>
            <person name="Robinson-Rechavi M."/>
            <person name="Braasch I."/>
            <person name="Lecointre G."/>
            <person name="Bobe J."/>
            <person name="Postlethwait J.H."/>
            <person name="Berthelot C."/>
            <person name="Roest Crollius H."/>
            <person name="Guiguen Y."/>
        </authorList>
    </citation>
    <scope>NUCLEOTIDE SEQUENCE</scope>
    <source>
        <strain evidence="2">Concon-B</strain>
    </source>
</reference>
<feature type="domain" description="Sperm microtubule inner protein 1 C-terminal" evidence="1">
    <location>
        <begin position="61"/>
        <end position="175"/>
    </location>
</feature>
<keyword evidence="3" id="KW-1185">Reference proteome</keyword>
<comment type="caution">
    <text evidence="2">The sequence shown here is derived from an EMBL/GenBank/DDBJ whole genome shotgun (WGS) entry which is preliminary data.</text>
</comment>
<organism evidence="2 3">
    <name type="scientific">Conger conger</name>
    <name type="common">Conger eel</name>
    <name type="synonym">Muraena conger</name>
    <dbReference type="NCBI Taxonomy" id="82655"/>
    <lineage>
        <taxon>Eukaryota</taxon>
        <taxon>Metazoa</taxon>
        <taxon>Chordata</taxon>
        <taxon>Craniata</taxon>
        <taxon>Vertebrata</taxon>
        <taxon>Euteleostomi</taxon>
        <taxon>Actinopterygii</taxon>
        <taxon>Neopterygii</taxon>
        <taxon>Teleostei</taxon>
        <taxon>Anguilliformes</taxon>
        <taxon>Congridae</taxon>
        <taxon>Conger</taxon>
    </lineage>
</organism>
<dbReference type="Pfam" id="PF22589">
    <property type="entry name" value="SPMIP1"/>
    <property type="match status" value="1"/>
</dbReference>
<dbReference type="InterPro" id="IPR054323">
    <property type="entry name" value="SPMIP1_C"/>
</dbReference>
<dbReference type="EMBL" id="JAFJMO010000013">
    <property type="protein sequence ID" value="KAJ8258311.1"/>
    <property type="molecule type" value="Genomic_DNA"/>
</dbReference>
<proteinExistence type="predicted"/>
<evidence type="ECO:0000313" key="2">
    <source>
        <dbReference type="EMBL" id="KAJ8258311.1"/>
    </source>
</evidence>
<evidence type="ECO:0000259" key="1">
    <source>
        <dbReference type="Pfam" id="PF22589"/>
    </source>
</evidence>
<dbReference type="Proteomes" id="UP001152803">
    <property type="component" value="Unassembled WGS sequence"/>
</dbReference>
<gene>
    <name evidence="2" type="ORF">COCON_G00173230</name>
</gene>
<protein>
    <recommendedName>
        <fullName evidence="1">Sperm microtubule inner protein 1 C-terminal domain-containing protein</fullName>
    </recommendedName>
</protein>
<dbReference type="PANTHER" id="PTHR35826">
    <property type="entry name" value="PROTEIN ATP6V1FNB-LIKE"/>
    <property type="match status" value="1"/>
</dbReference>
<sequence length="182" mass="20949">MRNLLTTQNQNCYREMIEKEAYTRMAWKTKYGDDYPISFPVRSPKKVPEAPKPPTPKTVLPPVVKPPEKKKKEVVVVEEPAEQTVKAAPLMRPVSPHTKDALYRGFSKEGKGRHMYLRTRAQKGPEEKFDFPLLSSWEYGWRLGDYDRDYRSPANGRSGIVRGTFYARNGIFHIPSPTDHLG</sequence>
<evidence type="ECO:0000313" key="3">
    <source>
        <dbReference type="Proteomes" id="UP001152803"/>
    </source>
</evidence>
<dbReference type="AlphaFoldDB" id="A0A9Q1HSJ4"/>
<dbReference type="OrthoDB" id="410807at2759"/>
<dbReference type="PANTHER" id="PTHR35826:SF5">
    <property type="entry name" value="GENE 45521-RELATED"/>
    <property type="match status" value="1"/>
</dbReference>